<dbReference type="EnsemblPlants" id="novel_model_2935_5bd9a17a">
    <property type="protein sequence ID" value="cds.novel_model_2935_5bd9a17a"/>
    <property type="gene ID" value="novel_gene_1570_5bd9a17a"/>
</dbReference>
<keyword evidence="2" id="KW-1185">Reference proteome</keyword>
<dbReference type="EMBL" id="UZAU01000366">
    <property type="status" value="NOT_ANNOTATED_CDS"/>
    <property type="molecule type" value="Genomic_DNA"/>
</dbReference>
<reference evidence="1" key="1">
    <citation type="submission" date="2018-11" db="EMBL/GenBank/DDBJ databases">
        <authorList>
            <person name="Grassa J C."/>
        </authorList>
    </citation>
    <scope>NUCLEOTIDE SEQUENCE [LARGE SCALE GENOMIC DNA]</scope>
</reference>
<organism evidence="1 2">
    <name type="scientific">Cannabis sativa</name>
    <name type="common">Hemp</name>
    <name type="synonym">Marijuana</name>
    <dbReference type="NCBI Taxonomy" id="3483"/>
    <lineage>
        <taxon>Eukaryota</taxon>
        <taxon>Viridiplantae</taxon>
        <taxon>Streptophyta</taxon>
        <taxon>Embryophyta</taxon>
        <taxon>Tracheophyta</taxon>
        <taxon>Spermatophyta</taxon>
        <taxon>Magnoliopsida</taxon>
        <taxon>eudicotyledons</taxon>
        <taxon>Gunneridae</taxon>
        <taxon>Pentapetalae</taxon>
        <taxon>rosids</taxon>
        <taxon>fabids</taxon>
        <taxon>Rosales</taxon>
        <taxon>Cannabaceae</taxon>
        <taxon>Cannabis</taxon>
    </lineage>
</organism>
<evidence type="ECO:0000313" key="1">
    <source>
        <dbReference type="EnsemblPlants" id="cds.novel_model_2935_5bd9a17a"/>
    </source>
</evidence>
<evidence type="ECO:0000313" key="2">
    <source>
        <dbReference type="Proteomes" id="UP000596661"/>
    </source>
</evidence>
<protein>
    <submittedName>
        <fullName evidence="1">Uncharacterized protein</fullName>
    </submittedName>
</protein>
<dbReference type="AlphaFoldDB" id="A0A803QYI8"/>
<name>A0A803QYI8_CANSA</name>
<proteinExistence type="predicted"/>
<accession>A0A803QYI8</accession>
<dbReference type="Proteomes" id="UP000596661">
    <property type="component" value="Chromosome 4"/>
</dbReference>
<dbReference type="Gramene" id="novel_model_2935_5bd9a17a">
    <property type="protein sequence ID" value="cds.novel_model_2935_5bd9a17a"/>
    <property type="gene ID" value="novel_gene_1570_5bd9a17a"/>
</dbReference>
<reference evidence="1" key="2">
    <citation type="submission" date="2021-03" db="UniProtKB">
        <authorList>
            <consortium name="EnsemblPlants"/>
        </authorList>
    </citation>
    <scope>IDENTIFICATION</scope>
</reference>
<sequence>MVMIVVGRMGLTWLRIHRLLCLSSTRGDVNFLKIINLLVELVLKTSFPSIKFNYSPLLSHLFLCSCCLVLSE</sequence>